<gene>
    <name evidence="1" type="ORF">FA15DRAFT_706560</name>
</gene>
<dbReference type="AlphaFoldDB" id="A0A5C3KPF6"/>
<name>A0A5C3KPF6_COPMA</name>
<proteinExistence type="predicted"/>
<dbReference type="Proteomes" id="UP000307440">
    <property type="component" value="Unassembled WGS sequence"/>
</dbReference>
<evidence type="ECO:0000313" key="1">
    <source>
        <dbReference type="EMBL" id="TFK22222.1"/>
    </source>
</evidence>
<organism evidence="1 2">
    <name type="scientific">Coprinopsis marcescibilis</name>
    <name type="common">Agaric fungus</name>
    <name type="synonym">Psathyrella marcescibilis</name>
    <dbReference type="NCBI Taxonomy" id="230819"/>
    <lineage>
        <taxon>Eukaryota</taxon>
        <taxon>Fungi</taxon>
        <taxon>Dikarya</taxon>
        <taxon>Basidiomycota</taxon>
        <taxon>Agaricomycotina</taxon>
        <taxon>Agaricomycetes</taxon>
        <taxon>Agaricomycetidae</taxon>
        <taxon>Agaricales</taxon>
        <taxon>Agaricineae</taxon>
        <taxon>Psathyrellaceae</taxon>
        <taxon>Coprinopsis</taxon>
    </lineage>
</organism>
<keyword evidence="2" id="KW-1185">Reference proteome</keyword>
<evidence type="ECO:0000313" key="2">
    <source>
        <dbReference type="Proteomes" id="UP000307440"/>
    </source>
</evidence>
<reference evidence="1 2" key="1">
    <citation type="journal article" date="2019" name="Nat. Ecol. Evol.">
        <title>Megaphylogeny resolves global patterns of mushroom evolution.</title>
        <authorList>
            <person name="Varga T."/>
            <person name="Krizsan K."/>
            <person name="Foldi C."/>
            <person name="Dima B."/>
            <person name="Sanchez-Garcia M."/>
            <person name="Sanchez-Ramirez S."/>
            <person name="Szollosi G.J."/>
            <person name="Szarkandi J.G."/>
            <person name="Papp V."/>
            <person name="Albert L."/>
            <person name="Andreopoulos W."/>
            <person name="Angelini C."/>
            <person name="Antonin V."/>
            <person name="Barry K.W."/>
            <person name="Bougher N.L."/>
            <person name="Buchanan P."/>
            <person name="Buyck B."/>
            <person name="Bense V."/>
            <person name="Catcheside P."/>
            <person name="Chovatia M."/>
            <person name="Cooper J."/>
            <person name="Damon W."/>
            <person name="Desjardin D."/>
            <person name="Finy P."/>
            <person name="Geml J."/>
            <person name="Haridas S."/>
            <person name="Hughes K."/>
            <person name="Justo A."/>
            <person name="Karasinski D."/>
            <person name="Kautmanova I."/>
            <person name="Kiss B."/>
            <person name="Kocsube S."/>
            <person name="Kotiranta H."/>
            <person name="LaButti K.M."/>
            <person name="Lechner B.E."/>
            <person name="Liimatainen K."/>
            <person name="Lipzen A."/>
            <person name="Lukacs Z."/>
            <person name="Mihaltcheva S."/>
            <person name="Morgado L.N."/>
            <person name="Niskanen T."/>
            <person name="Noordeloos M.E."/>
            <person name="Ohm R.A."/>
            <person name="Ortiz-Santana B."/>
            <person name="Ovrebo C."/>
            <person name="Racz N."/>
            <person name="Riley R."/>
            <person name="Savchenko A."/>
            <person name="Shiryaev A."/>
            <person name="Soop K."/>
            <person name="Spirin V."/>
            <person name="Szebenyi C."/>
            <person name="Tomsovsky M."/>
            <person name="Tulloss R.E."/>
            <person name="Uehling J."/>
            <person name="Grigoriev I.V."/>
            <person name="Vagvolgyi C."/>
            <person name="Papp T."/>
            <person name="Martin F.M."/>
            <person name="Miettinen O."/>
            <person name="Hibbett D.S."/>
            <person name="Nagy L.G."/>
        </authorList>
    </citation>
    <scope>NUCLEOTIDE SEQUENCE [LARGE SCALE GENOMIC DNA]</scope>
    <source>
        <strain evidence="1 2">CBS 121175</strain>
    </source>
</reference>
<accession>A0A5C3KPF6</accession>
<dbReference type="EMBL" id="ML210246">
    <property type="protein sequence ID" value="TFK22222.1"/>
    <property type="molecule type" value="Genomic_DNA"/>
</dbReference>
<protein>
    <submittedName>
        <fullName evidence="1">Uncharacterized protein</fullName>
    </submittedName>
</protein>
<sequence>MGTSLILRKRTLTLHISFESSRPVNEAQVYAASVGAFTAALHPPSFEGHSDMASQVLGSDIAPKNHTKAEVELTVIDTFRKNLVSRKRYNEATVYLQENTKHRHWLALGKQRMLQLERRKL</sequence>